<keyword evidence="7" id="KW-1185">Reference proteome</keyword>
<feature type="region of interest" description="Disordered" evidence="5">
    <location>
        <begin position="1"/>
        <end position="25"/>
    </location>
</feature>
<dbReference type="PROSITE" id="PS50176">
    <property type="entry name" value="ARM_REPEAT"/>
    <property type="match status" value="1"/>
</dbReference>
<dbReference type="SMART" id="SM00185">
    <property type="entry name" value="ARM"/>
    <property type="match status" value="4"/>
</dbReference>
<feature type="compositionally biased region" description="Basic residues" evidence="5">
    <location>
        <begin position="1"/>
        <end position="12"/>
    </location>
</feature>
<keyword evidence="3" id="KW-0653">Protein transport</keyword>
<keyword evidence="2" id="KW-0813">Transport</keyword>
<evidence type="ECO:0000313" key="6">
    <source>
        <dbReference type="EMBL" id="ORZ10426.1"/>
    </source>
</evidence>
<dbReference type="PANTHER" id="PTHR23316">
    <property type="entry name" value="IMPORTIN ALPHA"/>
    <property type="match status" value="1"/>
</dbReference>
<dbReference type="SUPFAM" id="SSF48371">
    <property type="entry name" value="ARM repeat"/>
    <property type="match status" value="1"/>
</dbReference>
<accession>A0A1X2I6E8</accession>
<dbReference type="InterPro" id="IPR000225">
    <property type="entry name" value="Armadillo"/>
</dbReference>
<dbReference type="EMBL" id="MCGE01000024">
    <property type="protein sequence ID" value="ORZ10426.1"/>
    <property type="molecule type" value="Genomic_DNA"/>
</dbReference>
<evidence type="ECO:0000256" key="2">
    <source>
        <dbReference type="ARBA" id="ARBA00022448"/>
    </source>
</evidence>
<dbReference type="OrthoDB" id="29145at2759"/>
<dbReference type="Gene3D" id="1.25.10.10">
    <property type="entry name" value="Leucine-rich Repeat Variant"/>
    <property type="match status" value="1"/>
</dbReference>
<dbReference type="Proteomes" id="UP000193560">
    <property type="component" value="Unassembled WGS sequence"/>
</dbReference>
<organism evidence="6 7">
    <name type="scientific">Absidia repens</name>
    <dbReference type="NCBI Taxonomy" id="90262"/>
    <lineage>
        <taxon>Eukaryota</taxon>
        <taxon>Fungi</taxon>
        <taxon>Fungi incertae sedis</taxon>
        <taxon>Mucoromycota</taxon>
        <taxon>Mucoromycotina</taxon>
        <taxon>Mucoromycetes</taxon>
        <taxon>Mucorales</taxon>
        <taxon>Cunninghamellaceae</taxon>
        <taxon>Absidia</taxon>
    </lineage>
</organism>
<sequence>MSEKPNHRHLYKRTSISGSSDDRRRRRIAINETLRKKHREQLITAKRYQHLTRREEQSAEDIDPYYRLNTAQIQSLAQDLKSPDKKIRMDAIRYLGKFVVEPAEALITYIVEGNCIDTLMVNLTLIMDIAAGPYDLWIKSISMVPYLINLLDSDNAILREMAAGALGNMAAEDLGDMTTEDDEVRARIRDNGAILPLEPRTIQYACFALANLARGDEAALHPFLASGIVKRLLHHLERETADTITEIAWVMSYLTAGSKEFRECVMQEGFIQPLIKNLNKLADQGVMVIPILRTFGNLAGGPDENIELLVQQERFLPTVLKLAKSDISKRTYIIEQVNSPETIQQLSELVQIGHFDTRKGAAICILNIAHHGQKYMDSLNHRSLVKAFLDFIKSQDAELIRLGLSYMEMLLTRVTKGREILDDTPSCMDALASVNPAPDPQLYAFANQIVDQYYDEKVDDQPAMDEE</sequence>
<reference evidence="6 7" key="1">
    <citation type="submission" date="2016-07" db="EMBL/GenBank/DDBJ databases">
        <title>Pervasive Adenine N6-methylation of Active Genes in Fungi.</title>
        <authorList>
            <consortium name="DOE Joint Genome Institute"/>
            <person name="Mondo S.J."/>
            <person name="Dannebaum R.O."/>
            <person name="Kuo R.C."/>
            <person name="Labutti K."/>
            <person name="Haridas S."/>
            <person name="Kuo A."/>
            <person name="Salamov A."/>
            <person name="Ahrendt S.R."/>
            <person name="Lipzen A."/>
            <person name="Sullivan W."/>
            <person name="Andreopoulos W.B."/>
            <person name="Clum A."/>
            <person name="Lindquist E."/>
            <person name="Daum C."/>
            <person name="Ramamoorthy G.K."/>
            <person name="Gryganskyi A."/>
            <person name="Culley D."/>
            <person name="Magnuson J.K."/>
            <person name="James T.Y."/>
            <person name="O'Malley M.A."/>
            <person name="Stajich J.E."/>
            <person name="Spatafora J.W."/>
            <person name="Visel A."/>
            <person name="Grigoriev I.V."/>
        </authorList>
    </citation>
    <scope>NUCLEOTIDE SEQUENCE [LARGE SCALE GENOMIC DNA]</scope>
    <source>
        <strain evidence="6 7">NRRL 1336</strain>
    </source>
</reference>
<evidence type="ECO:0000256" key="1">
    <source>
        <dbReference type="ARBA" id="ARBA00010394"/>
    </source>
</evidence>
<dbReference type="AlphaFoldDB" id="A0A1X2I6E8"/>
<name>A0A1X2I6E8_9FUNG</name>
<dbReference type="InterPro" id="IPR011989">
    <property type="entry name" value="ARM-like"/>
</dbReference>
<gene>
    <name evidence="6" type="ORF">BCR42DRAFT_469829</name>
</gene>
<dbReference type="GO" id="GO:0015031">
    <property type="term" value="P:protein transport"/>
    <property type="evidence" value="ECO:0007669"/>
    <property type="project" value="UniProtKB-KW"/>
</dbReference>
<proteinExistence type="inferred from homology"/>
<feature type="repeat" description="ARM" evidence="4">
    <location>
        <begin position="142"/>
        <end position="173"/>
    </location>
</feature>
<dbReference type="InterPro" id="IPR016024">
    <property type="entry name" value="ARM-type_fold"/>
</dbReference>
<comment type="similarity">
    <text evidence="1">Belongs to the importin alpha family.</text>
</comment>
<evidence type="ECO:0000256" key="5">
    <source>
        <dbReference type="SAM" id="MobiDB-lite"/>
    </source>
</evidence>
<comment type="caution">
    <text evidence="6">The sequence shown here is derived from an EMBL/GenBank/DDBJ whole genome shotgun (WGS) entry which is preliminary data.</text>
</comment>
<evidence type="ECO:0000313" key="7">
    <source>
        <dbReference type="Proteomes" id="UP000193560"/>
    </source>
</evidence>
<evidence type="ECO:0000256" key="4">
    <source>
        <dbReference type="PROSITE-ProRule" id="PRU00259"/>
    </source>
</evidence>
<protein>
    <submittedName>
        <fullName evidence="6">Armadillo-type protein</fullName>
    </submittedName>
</protein>
<dbReference type="Pfam" id="PF00514">
    <property type="entry name" value="Arm"/>
    <property type="match status" value="1"/>
</dbReference>
<evidence type="ECO:0000256" key="3">
    <source>
        <dbReference type="ARBA" id="ARBA00022927"/>
    </source>
</evidence>
<dbReference type="STRING" id="90262.A0A1X2I6E8"/>